<name>A0A813Z9P1_9BILA</name>
<reference evidence="3" key="1">
    <citation type="submission" date="2021-02" db="EMBL/GenBank/DDBJ databases">
        <authorList>
            <person name="Nowell W R."/>
        </authorList>
    </citation>
    <scope>NUCLEOTIDE SEQUENCE</scope>
    <source>
        <strain evidence="3">Ploen Becks lab</strain>
    </source>
</reference>
<protein>
    <submittedName>
        <fullName evidence="3">Uncharacterized protein</fullName>
    </submittedName>
</protein>
<evidence type="ECO:0000313" key="4">
    <source>
        <dbReference type="Proteomes" id="UP000663879"/>
    </source>
</evidence>
<dbReference type="Proteomes" id="UP000663879">
    <property type="component" value="Unassembled WGS sequence"/>
</dbReference>
<dbReference type="AlphaFoldDB" id="A0A813Z9P1"/>
<gene>
    <name evidence="3" type="ORF">OXX778_LOCUS11122</name>
</gene>
<keyword evidence="2" id="KW-0472">Membrane</keyword>
<proteinExistence type="predicted"/>
<accession>A0A813Z9P1</accession>
<dbReference type="EMBL" id="CAJNOC010001844">
    <property type="protein sequence ID" value="CAF0895314.1"/>
    <property type="molecule type" value="Genomic_DNA"/>
</dbReference>
<keyword evidence="4" id="KW-1185">Reference proteome</keyword>
<evidence type="ECO:0000256" key="2">
    <source>
        <dbReference type="SAM" id="Phobius"/>
    </source>
</evidence>
<organism evidence="3 4">
    <name type="scientific">Brachionus calyciflorus</name>
    <dbReference type="NCBI Taxonomy" id="104777"/>
    <lineage>
        <taxon>Eukaryota</taxon>
        <taxon>Metazoa</taxon>
        <taxon>Spiralia</taxon>
        <taxon>Gnathifera</taxon>
        <taxon>Rotifera</taxon>
        <taxon>Eurotatoria</taxon>
        <taxon>Monogononta</taxon>
        <taxon>Pseudotrocha</taxon>
        <taxon>Ploima</taxon>
        <taxon>Brachionidae</taxon>
        <taxon>Brachionus</taxon>
    </lineage>
</organism>
<keyword evidence="2" id="KW-0812">Transmembrane</keyword>
<comment type="caution">
    <text evidence="3">The sequence shown here is derived from an EMBL/GenBank/DDBJ whole genome shotgun (WGS) entry which is preliminary data.</text>
</comment>
<keyword evidence="1" id="KW-0175">Coiled coil</keyword>
<evidence type="ECO:0000313" key="3">
    <source>
        <dbReference type="EMBL" id="CAF0895314.1"/>
    </source>
</evidence>
<keyword evidence="2" id="KW-1133">Transmembrane helix</keyword>
<feature type="transmembrane region" description="Helical" evidence="2">
    <location>
        <begin position="124"/>
        <end position="149"/>
    </location>
</feature>
<feature type="coiled-coil region" evidence="1">
    <location>
        <begin position="66"/>
        <end position="93"/>
    </location>
</feature>
<sequence length="151" mass="17270">MIVAPRGINKRSQYKVDIDSIDDNYLVEAIKENSTKIKIPQDTKKKLIKCLIDNNINLIDKNTKDLIETNENFVDFQQQLDRKENKCNQMSDQTAAVSSIGKIAAFLSWDIKFKLDMNGFERTIAIISAAVISFFILDFAIFLTSKFLIID</sequence>
<evidence type="ECO:0000256" key="1">
    <source>
        <dbReference type="SAM" id="Coils"/>
    </source>
</evidence>